<proteinExistence type="inferred from homology"/>
<dbReference type="GO" id="GO:0000462">
    <property type="term" value="P:maturation of SSU-rRNA from tricistronic rRNA transcript (SSU-rRNA, 5.8S rRNA, LSU-rRNA)"/>
    <property type="evidence" value="ECO:0007669"/>
    <property type="project" value="TreeGrafter"/>
</dbReference>
<reference evidence="5" key="2">
    <citation type="submission" date="2025-09" db="UniProtKB">
        <authorList>
            <consortium name="Ensembl"/>
        </authorList>
    </citation>
    <scope>IDENTIFICATION</scope>
</reference>
<feature type="region of interest" description="Disordered" evidence="4">
    <location>
        <begin position="213"/>
        <end position="242"/>
    </location>
</feature>
<feature type="compositionally biased region" description="Basic and acidic residues" evidence="4">
    <location>
        <begin position="222"/>
        <end position="242"/>
    </location>
</feature>
<keyword evidence="6" id="KW-1185">Reference proteome</keyword>
<accession>A0A673GFJ5</accession>
<dbReference type="Ensembl" id="ENSSRHT00000011782.1">
    <property type="protein sequence ID" value="ENSSRHP00000011347.1"/>
    <property type="gene ID" value="ENSSRHG00000006567.1"/>
</dbReference>
<protein>
    <submittedName>
        <fullName evidence="5">Neuroguidin-like</fullName>
    </submittedName>
</protein>
<dbReference type="PANTHER" id="PTHR13237">
    <property type="entry name" value="SOMETHING ABOUT SILENCING PROTEIN 10-RELATED"/>
    <property type="match status" value="1"/>
</dbReference>
<comment type="subcellular location">
    <subcellularLocation>
        <location evidence="1">Cell projection</location>
        <location evidence="1">Filopodium</location>
    </subcellularLocation>
    <subcellularLocation>
        <location evidence="2">Nucleus</location>
        <location evidence="2">Nucleolus</location>
    </subcellularLocation>
</comment>
<feature type="compositionally biased region" description="Basic and acidic residues" evidence="4">
    <location>
        <begin position="183"/>
        <end position="198"/>
    </location>
</feature>
<evidence type="ECO:0000256" key="4">
    <source>
        <dbReference type="SAM" id="MobiDB-lite"/>
    </source>
</evidence>
<comment type="similarity">
    <text evidence="3">Belongs to the SAS10 family.</text>
</comment>
<name>A0A673GFJ5_9TELE</name>
<evidence type="ECO:0000256" key="1">
    <source>
        <dbReference type="ARBA" id="ARBA00004486"/>
    </source>
</evidence>
<dbReference type="PANTHER" id="PTHR13237:SF9">
    <property type="entry name" value="NEUROGUIDIN"/>
    <property type="match status" value="1"/>
</dbReference>
<evidence type="ECO:0000313" key="5">
    <source>
        <dbReference type="Ensembl" id="ENSSRHP00000011347.1"/>
    </source>
</evidence>
<reference evidence="5" key="1">
    <citation type="submission" date="2025-08" db="UniProtKB">
        <authorList>
            <consortium name="Ensembl"/>
        </authorList>
    </citation>
    <scope>IDENTIFICATION</scope>
</reference>
<dbReference type="GO" id="GO:0032040">
    <property type="term" value="C:small-subunit processome"/>
    <property type="evidence" value="ECO:0007669"/>
    <property type="project" value="TreeGrafter"/>
</dbReference>
<evidence type="ECO:0000256" key="2">
    <source>
        <dbReference type="ARBA" id="ARBA00004604"/>
    </source>
</evidence>
<feature type="region of interest" description="Disordered" evidence="4">
    <location>
        <begin position="146"/>
        <end position="198"/>
    </location>
</feature>
<dbReference type="Proteomes" id="UP000472270">
    <property type="component" value="Unassembled WGS sequence"/>
</dbReference>
<gene>
    <name evidence="5" type="primary">LOC107758813</name>
</gene>
<organism evidence="5 6">
    <name type="scientific">Sinocyclocheilus rhinocerous</name>
    <dbReference type="NCBI Taxonomy" id="307959"/>
    <lineage>
        <taxon>Eukaryota</taxon>
        <taxon>Metazoa</taxon>
        <taxon>Chordata</taxon>
        <taxon>Craniata</taxon>
        <taxon>Vertebrata</taxon>
        <taxon>Euteleostomi</taxon>
        <taxon>Actinopterygii</taxon>
        <taxon>Neopterygii</taxon>
        <taxon>Teleostei</taxon>
        <taxon>Ostariophysi</taxon>
        <taxon>Cypriniformes</taxon>
        <taxon>Cyprinidae</taxon>
        <taxon>Cyprininae</taxon>
        <taxon>Sinocyclocheilus</taxon>
    </lineage>
</organism>
<evidence type="ECO:0000256" key="3">
    <source>
        <dbReference type="ARBA" id="ARBA00010979"/>
    </source>
</evidence>
<dbReference type="AlphaFoldDB" id="A0A673GFJ5"/>
<dbReference type="InterPro" id="IPR007146">
    <property type="entry name" value="Sas10/Utp3/C1D"/>
</dbReference>
<dbReference type="Pfam" id="PF04000">
    <property type="entry name" value="Sas10_Utp3"/>
    <property type="match status" value="1"/>
</dbReference>
<sequence>MAFMIYIFSDLIDNDLPTAVRLLNSLTEQVASVTSHVRDLIKKVREKAYQTSKGLSFLDLRYHLLLFYLHDITHLISLKTGGESLKDNSAIHRLVTIRTVLEKMRPLDQKLKYQIDKLVRTAVTGSLAENDPLHFRPNPQNLVSKLSESENSDEDDNGGNSKGLKDPSASRKYVPPRIAPVHYDGDMTEADRQKEQIDKQKRAALRSSVIQELRQQYSDAPEEIRDRRDFQTERESREELNRKNYEESMMVRLGMTREQRLGKRGMVGMTSQLGNITRFSDISALTRGEAQDTDNPKPKKKKKIIKKGKKKSKYLFCMLCECCLLYIRAERFSRFYRLIRI</sequence>
<evidence type="ECO:0000313" key="6">
    <source>
        <dbReference type="Proteomes" id="UP000472270"/>
    </source>
</evidence>
<dbReference type="GO" id="GO:0030175">
    <property type="term" value="C:filopodium"/>
    <property type="evidence" value="ECO:0007669"/>
    <property type="project" value="UniProtKB-SubCell"/>
</dbReference>